<evidence type="ECO:0000256" key="1">
    <source>
        <dbReference type="ARBA" id="ARBA00010923"/>
    </source>
</evidence>
<evidence type="ECO:0000256" key="3">
    <source>
        <dbReference type="ARBA" id="ARBA00023125"/>
    </source>
</evidence>
<dbReference type="PANTHER" id="PTHR30408:SF12">
    <property type="entry name" value="TYPE I RESTRICTION ENZYME MJAVIII SPECIFICITY SUBUNIT"/>
    <property type="match status" value="1"/>
</dbReference>
<dbReference type="RefSeq" id="WP_082768493.1">
    <property type="nucleotide sequence ID" value="NZ_JAAXPG010000017.1"/>
</dbReference>
<keyword evidence="2" id="KW-0680">Restriction system</keyword>
<dbReference type="AlphaFoldDB" id="A0A7X6MFH7"/>
<evidence type="ECO:0000256" key="4">
    <source>
        <dbReference type="SAM" id="MobiDB-lite"/>
    </source>
</evidence>
<evidence type="ECO:0000256" key="2">
    <source>
        <dbReference type="ARBA" id="ARBA00022747"/>
    </source>
</evidence>
<feature type="domain" description="Type I restriction modification DNA specificity" evidence="5">
    <location>
        <begin position="55"/>
        <end position="171"/>
    </location>
</feature>
<dbReference type="InterPro" id="IPR044946">
    <property type="entry name" value="Restrct_endonuc_typeI_TRD_sf"/>
</dbReference>
<dbReference type="PANTHER" id="PTHR30408">
    <property type="entry name" value="TYPE-1 RESTRICTION ENZYME ECOKI SPECIFICITY PROTEIN"/>
    <property type="match status" value="1"/>
</dbReference>
<gene>
    <name evidence="6" type="ORF">HGB44_18485</name>
</gene>
<dbReference type="Gene3D" id="3.90.220.20">
    <property type="entry name" value="DNA methylase specificity domains"/>
    <property type="match status" value="2"/>
</dbReference>
<dbReference type="GO" id="GO:0009307">
    <property type="term" value="P:DNA restriction-modification system"/>
    <property type="evidence" value="ECO:0007669"/>
    <property type="project" value="UniProtKB-KW"/>
</dbReference>
<comment type="similarity">
    <text evidence="1">Belongs to the type-I restriction system S methylase family.</text>
</comment>
<dbReference type="InterPro" id="IPR000055">
    <property type="entry name" value="Restrct_endonuc_typeI_TRD"/>
</dbReference>
<evidence type="ECO:0000313" key="7">
    <source>
        <dbReference type="Proteomes" id="UP000553209"/>
    </source>
</evidence>
<evidence type="ECO:0000313" key="6">
    <source>
        <dbReference type="EMBL" id="NKY99634.1"/>
    </source>
</evidence>
<sequence length="400" mass="44668">MTIQKIQLGELMAGRNSTIDPAKFPTEEFTLYSIPAFESGIPESAIGSNIGSSKQIVEPNDVLLSKIVPHIRRSWIVQESLSSRTIASNEWIVFRSHKFHPPYLRHLLVSNGFHAKYMNTVAGVGGSLLRARPSFVSKIEVSLPPLEEQEHIAKALDCIEALRAKRRRAIELLDELTQSVFLDMFGDITKKSQWGFGHVSDLVARFESGKSLASASDETKSKYRILKISSVTSGTFKPQESKGAPPDHTPPDSHFAREGDLLFSRANTSELIGATALVSSPHSNLLLPDKLWRFVWHEEPKADPFYINHMFSQPAFRDAIRANSTGSSGSMKNISQKKVLSIPCALPPVSTQKEFAEKARRIQALKQEHLAHLERLDELFASVQQRAFDGTLWDDRDITV</sequence>
<dbReference type="EMBL" id="JAAXPG010000017">
    <property type="protein sequence ID" value="NKY99634.1"/>
    <property type="molecule type" value="Genomic_DNA"/>
</dbReference>
<dbReference type="InterPro" id="IPR052021">
    <property type="entry name" value="Type-I_RS_S_subunit"/>
</dbReference>
<evidence type="ECO:0000259" key="5">
    <source>
        <dbReference type="Pfam" id="PF01420"/>
    </source>
</evidence>
<dbReference type="SUPFAM" id="SSF116734">
    <property type="entry name" value="DNA methylase specificity domain"/>
    <property type="match status" value="2"/>
</dbReference>
<dbReference type="Proteomes" id="UP000553209">
    <property type="component" value="Unassembled WGS sequence"/>
</dbReference>
<keyword evidence="3" id="KW-0238">DNA-binding</keyword>
<dbReference type="Pfam" id="PF01420">
    <property type="entry name" value="Methylase_S"/>
    <property type="match status" value="1"/>
</dbReference>
<dbReference type="CDD" id="cd17261">
    <property type="entry name" value="RMtype1_S_EcoKI-TRD2-CR2_like"/>
    <property type="match status" value="1"/>
</dbReference>
<accession>A0A7X6MFH7</accession>
<proteinExistence type="inferred from homology"/>
<keyword evidence="7" id="KW-1185">Reference proteome</keyword>
<protein>
    <recommendedName>
        <fullName evidence="5">Type I restriction modification DNA specificity domain-containing protein</fullName>
    </recommendedName>
</protein>
<feature type="region of interest" description="Disordered" evidence="4">
    <location>
        <begin position="234"/>
        <end position="256"/>
    </location>
</feature>
<comment type="caution">
    <text evidence="6">The sequence shown here is derived from an EMBL/GenBank/DDBJ whole genome shotgun (WGS) entry which is preliminary data.</text>
</comment>
<dbReference type="GO" id="GO:0003677">
    <property type="term" value="F:DNA binding"/>
    <property type="evidence" value="ECO:0007669"/>
    <property type="project" value="UniProtKB-KW"/>
</dbReference>
<name>A0A7X6MFH7_9ACTN</name>
<organism evidence="6 7">
    <name type="scientific">Nocardiopsis alborubida</name>
    <dbReference type="NCBI Taxonomy" id="146802"/>
    <lineage>
        <taxon>Bacteria</taxon>
        <taxon>Bacillati</taxon>
        <taxon>Actinomycetota</taxon>
        <taxon>Actinomycetes</taxon>
        <taxon>Streptosporangiales</taxon>
        <taxon>Nocardiopsidaceae</taxon>
        <taxon>Nocardiopsis</taxon>
    </lineage>
</organism>
<reference evidence="6 7" key="1">
    <citation type="submission" date="2020-04" db="EMBL/GenBank/DDBJ databases">
        <title>MicrobeNet Type strains.</title>
        <authorList>
            <person name="Nicholson A.C."/>
        </authorList>
    </citation>
    <scope>NUCLEOTIDE SEQUENCE [LARGE SCALE GENOMIC DNA]</scope>
    <source>
        <strain evidence="6 7">ATCC 23612</strain>
    </source>
</reference>